<dbReference type="PANTHER" id="PTHR30185:SF13">
    <property type="entry name" value="LICABCH OPERON REGULATOR-RELATED"/>
    <property type="match status" value="1"/>
</dbReference>
<dbReference type="InterPro" id="IPR036095">
    <property type="entry name" value="PTS_EIIB-like_sf"/>
</dbReference>
<evidence type="ECO:0000259" key="5">
    <source>
        <dbReference type="PROSITE" id="PS51372"/>
    </source>
</evidence>
<dbReference type="PANTHER" id="PTHR30185">
    <property type="entry name" value="CRYPTIC BETA-GLUCOSIDE BGL OPERON ANTITERMINATOR"/>
    <property type="match status" value="1"/>
</dbReference>
<evidence type="ECO:0000259" key="3">
    <source>
        <dbReference type="PROSITE" id="PS51094"/>
    </source>
</evidence>
<dbReference type="GO" id="GO:0009401">
    <property type="term" value="P:phosphoenolpyruvate-dependent sugar phosphotransferase system"/>
    <property type="evidence" value="ECO:0007669"/>
    <property type="project" value="InterPro"/>
</dbReference>
<dbReference type="InterPro" id="IPR011608">
    <property type="entry name" value="PRD"/>
</dbReference>
<reference evidence="6 7" key="1">
    <citation type="submission" date="2019-09" db="EMBL/GenBank/DDBJ databases">
        <title>Genome sequencing of Lactobacillus acetotolerans.</title>
        <authorList>
            <person name="Kim K."/>
        </authorList>
    </citation>
    <scope>NUCLEOTIDE SEQUENCE [LARGE SCALE GENOMIC DNA]</scope>
    <source>
        <strain evidence="6 7">LA749</strain>
    </source>
</reference>
<dbReference type="AlphaFoldDB" id="A0A5P5ZIR8"/>
<evidence type="ECO:0000313" key="6">
    <source>
        <dbReference type="EMBL" id="QFG51220.1"/>
    </source>
</evidence>
<protein>
    <submittedName>
        <fullName evidence="6">PRD domain-containing protein</fullName>
    </submittedName>
</protein>
<dbReference type="InterPro" id="IPR002178">
    <property type="entry name" value="PTS_EIIA_type-2_dom"/>
</dbReference>
<dbReference type="EMBL" id="CP044496">
    <property type="protein sequence ID" value="QFG51220.1"/>
    <property type="molecule type" value="Genomic_DNA"/>
</dbReference>
<feature type="domain" description="PRD" evidence="5">
    <location>
        <begin position="1"/>
        <end position="78"/>
    </location>
</feature>
<dbReference type="SUPFAM" id="SSF52794">
    <property type="entry name" value="PTS system IIB component-like"/>
    <property type="match status" value="1"/>
</dbReference>
<accession>A0A5P5ZIR8</accession>
<evidence type="ECO:0000313" key="7">
    <source>
        <dbReference type="Proteomes" id="UP000325393"/>
    </source>
</evidence>
<dbReference type="GO" id="GO:0008982">
    <property type="term" value="F:protein-N(PI)-phosphohistidine-sugar phosphotransferase activity"/>
    <property type="evidence" value="ECO:0007669"/>
    <property type="project" value="InterPro"/>
</dbReference>
<feature type="domain" description="PTS EIIA type-2" evidence="3">
    <location>
        <begin position="175"/>
        <end position="313"/>
    </location>
</feature>
<dbReference type="SUPFAM" id="SSF55804">
    <property type="entry name" value="Phoshotransferase/anion transport protein"/>
    <property type="match status" value="1"/>
</dbReference>
<sequence>MIKNLTVHLIPALKRLSLGLTIRNPYTSKIKKYFTRAYNEAVDLGIKIKNAYGIFLNDDELAYIALHIEAFNKRNNKVMTVALVCSTGLGTARLLEQRIKKQFSNQIKISRVVSVQEIKEKPVSEDLVISTINIKLPNVPLIVVSPFLDENGIRKINGVISKFNNGKAKPEAFMSLINPKYIFLNDKKITRNRVIKKLTDALYKDGFVRTGIGQAAIKREEMASTAINIVAVPHAPIRYVNKPVIAIYIDKKKIEWQDKMVKIVFFLALNQEIKPHIEEIYSYFDNILEDKKLLKRISESNSVEKVIALLREGEC</sequence>
<dbReference type="PROSITE" id="PS51372">
    <property type="entry name" value="PRD_2"/>
    <property type="match status" value="1"/>
</dbReference>
<feature type="domain" description="PTS EIIB type-2" evidence="4">
    <location>
        <begin position="79"/>
        <end position="168"/>
    </location>
</feature>
<dbReference type="InterPro" id="IPR050661">
    <property type="entry name" value="BglG_antiterminators"/>
</dbReference>
<dbReference type="CDD" id="cd05568">
    <property type="entry name" value="PTS_IIB_bgl_like"/>
    <property type="match status" value="1"/>
</dbReference>
<proteinExistence type="predicted"/>
<dbReference type="RefSeq" id="WP_082621110.1">
    <property type="nucleotide sequence ID" value="NZ_CP044496.1"/>
</dbReference>
<organism evidence="6 7">
    <name type="scientific">Lactobacillus acetotolerans</name>
    <dbReference type="NCBI Taxonomy" id="1600"/>
    <lineage>
        <taxon>Bacteria</taxon>
        <taxon>Bacillati</taxon>
        <taxon>Bacillota</taxon>
        <taxon>Bacilli</taxon>
        <taxon>Lactobacillales</taxon>
        <taxon>Lactobacillaceae</taxon>
        <taxon>Lactobacillus</taxon>
    </lineage>
</organism>
<dbReference type="PROSITE" id="PS51099">
    <property type="entry name" value="PTS_EIIB_TYPE_2"/>
    <property type="match status" value="1"/>
</dbReference>
<name>A0A5P5ZIR8_9LACO</name>
<keyword evidence="1" id="KW-0808">Transferase</keyword>
<dbReference type="GeneID" id="78212167"/>
<gene>
    <name evidence="6" type="ORF">LA749_04110</name>
</gene>
<evidence type="ECO:0000256" key="2">
    <source>
        <dbReference type="ARBA" id="ARBA00022737"/>
    </source>
</evidence>
<dbReference type="Gene3D" id="3.40.50.2300">
    <property type="match status" value="1"/>
</dbReference>
<dbReference type="Pfam" id="PF00874">
    <property type="entry name" value="PRD"/>
    <property type="match status" value="1"/>
</dbReference>
<dbReference type="Pfam" id="PF00359">
    <property type="entry name" value="PTS_EIIA_2"/>
    <property type="match status" value="1"/>
</dbReference>
<dbReference type="PROSITE" id="PS51094">
    <property type="entry name" value="PTS_EIIA_TYPE_2"/>
    <property type="match status" value="1"/>
</dbReference>
<dbReference type="InterPro" id="IPR016152">
    <property type="entry name" value="PTrfase/Anion_transptr"/>
</dbReference>
<dbReference type="Gene3D" id="1.10.1790.10">
    <property type="entry name" value="PRD domain"/>
    <property type="match status" value="1"/>
</dbReference>
<evidence type="ECO:0000259" key="4">
    <source>
        <dbReference type="PROSITE" id="PS51099"/>
    </source>
</evidence>
<keyword evidence="2" id="KW-0677">Repeat</keyword>
<dbReference type="GO" id="GO:0006355">
    <property type="term" value="P:regulation of DNA-templated transcription"/>
    <property type="evidence" value="ECO:0007669"/>
    <property type="project" value="InterPro"/>
</dbReference>
<dbReference type="InterPro" id="IPR013011">
    <property type="entry name" value="PTS_EIIB_2"/>
</dbReference>
<evidence type="ECO:0000256" key="1">
    <source>
        <dbReference type="ARBA" id="ARBA00022679"/>
    </source>
</evidence>
<dbReference type="SUPFAM" id="SSF63520">
    <property type="entry name" value="PTS-regulatory domain, PRD"/>
    <property type="match status" value="1"/>
</dbReference>
<dbReference type="InterPro" id="IPR036634">
    <property type="entry name" value="PRD_sf"/>
</dbReference>
<dbReference type="Proteomes" id="UP000325393">
    <property type="component" value="Chromosome"/>
</dbReference>
<dbReference type="Gene3D" id="3.40.930.10">
    <property type="entry name" value="Mannitol-specific EII, Chain A"/>
    <property type="match status" value="1"/>
</dbReference>